<name>A0ABT4QU47_9HYPH</name>
<keyword evidence="2" id="KW-1185">Reference proteome</keyword>
<dbReference type="EMBL" id="JAPFQA010000004">
    <property type="protein sequence ID" value="MCZ8545073.1"/>
    <property type="molecule type" value="Genomic_DNA"/>
</dbReference>
<gene>
    <name evidence="1" type="ORF">OOJ09_12840</name>
</gene>
<evidence type="ECO:0000313" key="1">
    <source>
        <dbReference type="EMBL" id="MCZ8545073.1"/>
    </source>
</evidence>
<dbReference type="Proteomes" id="UP001152178">
    <property type="component" value="Unassembled WGS sequence"/>
</dbReference>
<reference evidence="1" key="1">
    <citation type="submission" date="2022-11" db="EMBL/GenBank/DDBJ databases">
        <authorList>
            <person name="Coimbra C."/>
        </authorList>
    </citation>
    <scope>NUCLEOTIDE SEQUENCE</scope>
    <source>
        <strain evidence="1">Jales19</strain>
    </source>
</reference>
<comment type="caution">
    <text evidence="1">The sequence shown here is derived from an EMBL/GenBank/DDBJ whole genome shotgun (WGS) entry which is preliminary data.</text>
</comment>
<organism evidence="1 2">
    <name type="scientific">Mesorhizobium qingshengii</name>
    <dbReference type="NCBI Taxonomy" id="1165689"/>
    <lineage>
        <taxon>Bacteria</taxon>
        <taxon>Pseudomonadati</taxon>
        <taxon>Pseudomonadota</taxon>
        <taxon>Alphaproteobacteria</taxon>
        <taxon>Hyphomicrobiales</taxon>
        <taxon>Phyllobacteriaceae</taxon>
        <taxon>Mesorhizobium</taxon>
    </lineage>
</organism>
<dbReference type="RefSeq" id="WP_269905567.1">
    <property type="nucleotide sequence ID" value="NZ_JAPFQA010000004.1"/>
</dbReference>
<evidence type="ECO:0000313" key="2">
    <source>
        <dbReference type="Proteomes" id="UP001152178"/>
    </source>
</evidence>
<sequence length="214" mass="23282">MADAEIDKAMIVNWALVELGLAPKFSIDDETALGGFVDIFWPRALARSFGLHDWTFCRQTFQLTRQEATPVTGYRYGFDLPGNRVGPALKLLSDPRQSTPIRDFTIEGKTVFCDEQQAYARCKVMVDPVDWEPQFADAFATLLASYLAIPLTQDAELAADKEAKAIGSPSTGGTGGIFGRMIAQDRAAAPVSDPAVSRALDGGRTGGGDWFGRW</sequence>
<proteinExistence type="predicted"/>
<protein>
    <submittedName>
        <fullName evidence="1">Uncharacterized protein</fullName>
    </submittedName>
</protein>
<accession>A0ABT4QU47</accession>